<evidence type="ECO:0000313" key="2">
    <source>
        <dbReference type="Proteomes" id="UP001060215"/>
    </source>
</evidence>
<keyword evidence="2" id="KW-1185">Reference proteome</keyword>
<organism evidence="1 2">
    <name type="scientific">Camellia lanceoleosa</name>
    <dbReference type="NCBI Taxonomy" id="1840588"/>
    <lineage>
        <taxon>Eukaryota</taxon>
        <taxon>Viridiplantae</taxon>
        <taxon>Streptophyta</taxon>
        <taxon>Embryophyta</taxon>
        <taxon>Tracheophyta</taxon>
        <taxon>Spermatophyta</taxon>
        <taxon>Magnoliopsida</taxon>
        <taxon>eudicotyledons</taxon>
        <taxon>Gunneridae</taxon>
        <taxon>Pentapetalae</taxon>
        <taxon>asterids</taxon>
        <taxon>Ericales</taxon>
        <taxon>Theaceae</taxon>
        <taxon>Camellia</taxon>
    </lineage>
</organism>
<dbReference type="EMBL" id="CM045772">
    <property type="protein sequence ID" value="KAI7985578.1"/>
    <property type="molecule type" value="Genomic_DNA"/>
</dbReference>
<reference evidence="1 2" key="1">
    <citation type="journal article" date="2022" name="Plant J.">
        <title>Chromosome-level genome of Camellia lanceoleosa provides a valuable resource for understanding genome evolution and self-incompatibility.</title>
        <authorList>
            <person name="Gong W."/>
            <person name="Xiao S."/>
            <person name="Wang L."/>
            <person name="Liao Z."/>
            <person name="Chang Y."/>
            <person name="Mo W."/>
            <person name="Hu G."/>
            <person name="Li W."/>
            <person name="Zhao G."/>
            <person name="Zhu H."/>
            <person name="Hu X."/>
            <person name="Ji K."/>
            <person name="Xiang X."/>
            <person name="Song Q."/>
            <person name="Yuan D."/>
            <person name="Jin S."/>
            <person name="Zhang L."/>
        </authorList>
    </citation>
    <scope>NUCLEOTIDE SEQUENCE [LARGE SCALE GENOMIC DNA]</scope>
    <source>
        <strain evidence="1">SQ_2022a</strain>
    </source>
</reference>
<evidence type="ECO:0000313" key="1">
    <source>
        <dbReference type="EMBL" id="KAI7985578.1"/>
    </source>
</evidence>
<proteinExistence type="predicted"/>
<dbReference type="Proteomes" id="UP001060215">
    <property type="component" value="Chromosome 15"/>
</dbReference>
<name>A0ACC0FAL4_9ERIC</name>
<protein>
    <submittedName>
        <fullName evidence="1">LEAF RUST 10 DISEASE-RESISTANCE LOCUS RECEPTOR-LIKE PROTEIN KINASE-like 2.4</fullName>
    </submittedName>
</protein>
<accession>A0ACC0FAL4</accession>
<sequence length="639" mass="71631">MPLLSMPPLCVNLIITIFLFIVSSPTSHGADNENYTTCHGKKYDCGEQIKGIGYPFSGEDGPKLCGVQGFELKCYGNESTTIVIEKQAFRVLHIDQSASSMTIARADLWDNLCPGKLSDTTLNWNLLDYGSNPLVVNLTLVYDCPPIVDPPLDHTVEERSHFQCQVGAGDQSSNINFFVNESYEWIIPPNCKSRIKVPVFQEALYAFWVNNISTVEELVKRGFGVDYHYCGTDTTTNQTSCFCHNGHQLQICPGPGGKEQLTLKVAIVILMVGAAILCAFLIFWFRKKTSTYKSIFFWRKSTMEDDNVEAFLKINGSLVPQRYSYSRIKKVTNSFQDKLGKGGYGDVYKGKLLDGRLVAVKLLNETKGSNGEEFINEVASISRTSHVNIVSLVGYCFEGRKRGLIYEYMPNGSLEKFIHNNKYQETNDDLEWKTMHKIALGVARGLEYLHRGCTTRIFHFDIKPHNILLDEDFCPKISDFGLAKLCPKKESIVSMLHARGTIGYIAPEVFSRNFGRVSHKADVYSYGMLVLEMVQGRENIGQSIEDTSDLYFPHSIYKKLECDGDIGLHGIESEEDEKLARKMILVGLCCIQANPLDRPTTNKVIEMLEGNLESLPVPPEPFLSSPSRTPIASSIIQIS</sequence>
<comment type="caution">
    <text evidence="1">The sequence shown here is derived from an EMBL/GenBank/DDBJ whole genome shotgun (WGS) entry which is preliminary data.</text>
</comment>
<gene>
    <name evidence="1" type="ORF">LOK49_LG14G00158</name>
</gene>